<dbReference type="SUPFAM" id="SSF55073">
    <property type="entry name" value="Nucleotide cyclase"/>
    <property type="match status" value="1"/>
</dbReference>
<evidence type="ECO:0000259" key="1">
    <source>
        <dbReference type="PROSITE" id="PS50112"/>
    </source>
</evidence>
<dbReference type="InterPro" id="IPR001610">
    <property type="entry name" value="PAC"/>
</dbReference>
<dbReference type="RefSeq" id="WP_049665423.1">
    <property type="nucleotide sequence ID" value="NZ_LFXJ01000005.1"/>
</dbReference>
<sequence length="675" mass="78231">MENLLSEDLFNELFIGKDFVFLMKKVGDDYQYIRLNKAARAFLSHEAIGKMLSTFTLSHKNFSVIQENYNQAITKHSQVDYVDYAYYKSEVRKYETSVRPLKHNNEDYILAITKEILYDRSIEDKFLFLRSMFDHAFFSTVILSDEGAIYEVNSSFTEDFKLDTETVKQQLFVDLPIVPKDEVGNIQCYLQRAALGENIGEKLIKLHTLDKKERMYLVSLSPVMQKDNSFAIFLLMQDFTQFTEQKAELRSKSHGLEVFKAALNSAASIAVLDSDAKILEVNDLFLNATGFTAEELIGQPYKLIEPRENKENLLKLISKTIRAGNIWRGELCYRTKFHADFWVEAAIVPLKNEFGETEQYLSINYDITDKKRMLTELKNIERTFRLITENTNDLIVITNEDGIIIYTSPSYEIFLGYENVELQGQFYSNIVDEQSRKSWQTFLNNYSGQTETQFELLLRAKDGTPVWTEGNVTVVHDPEREKVSQIMMVSREITHRKERENDLLYLAYHDTLTQLPNRRFLDKEFPKLLEEAQERNECLAMLYIDGDDFKCVNDRYGHDTGDDFIRIFGQVLITAVRNHDLVIRMGGDEFIVVLTGLTRNSKTRHTQIMDIINRIRNELKNGWTIESHHFAPTASIGIAYYPDHGLTLNELLELADQALYKAKEIGKNNLCITNA</sequence>
<dbReference type="InterPro" id="IPR000014">
    <property type="entry name" value="PAS"/>
</dbReference>
<evidence type="ECO:0000259" key="2">
    <source>
        <dbReference type="PROSITE" id="PS50113"/>
    </source>
</evidence>
<comment type="caution">
    <text evidence="4">The sequence shown here is derived from an EMBL/GenBank/DDBJ whole genome shotgun (WGS) entry which is preliminary data.</text>
</comment>
<dbReference type="Pfam" id="PF00989">
    <property type="entry name" value="PAS"/>
    <property type="match status" value="1"/>
</dbReference>
<dbReference type="SMART" id="SM00091">
    <property type="entry name" value="PAS"/>
    <property type="match status" value="3"/>
</dbReference>
<dbReference type="SMART" id="SM00086">
    <property type="entry name" value="PAC"/>
    <property type="match status" value="2"/>
</dbReference>
<feature type="domain" description="PAC" evidence="2">
    <location>
        <begin position="452"/>
        <end position="505"/>
    </location>
</feature>
<dbReference type="OrthoDB" id="9759607at2"/>
<gene>
    <name evidence="4" type="ORF">ACZ11_08975</name>
</gene>
<dbReference type="GeneID" id="96598390"/>
<dbReference type="CDD" id="cd00130">
    <property type="entry name" value="PAS"/>
    <property type="match status" value="2"/>
</dbReference>
<name>A0A0K9FCG3_9BACI</name>
<dbReference type="SUPFAM" id="SSF55785">
    <property type="entry name" value="PYP-like sensor domain (PAS domain)"/>
    <property type="match status" value="3"/>
</dbReference>
<dbReference type="InterPro" id="IPR052155">
    <property type="entry name" value="Biofilm_reg_signaling"/>
</dbReference>
<dbReference type="Pfam" id="PF00990">
    <property type="entry name" value="GGDEF"/>
    <property type="match status" value="1"/>
</dbReference>
<dbReference type="InterPro" id="IPR035965">
    <property type="entry name" value="PAS-like_dom_sf"/>
</dbReference>
<dbReference type="PROSITE" id="PS50113">
    <property type="entry name" value="PAC"/>
    <property type="match status" value="2"/>
</dbReference>
<dbReference type="InterPro" id="IPR013656">
    <property type="entry name" value="PAS_4"/>
</dbReference>
<dbReference type="Pfam" id="PF13426">
    <property type="entry name" value="PAS_9"/>
    <property type="match status" value="1"/>
</dbReference>
<evidence type="ECO:0008006" key="6">
    <source>
        <dbReference type="Google" id="ProtNLM"/>
    </source>
</evidence>
<evidence type="ECO:0000313" key="4">
    <source>
        <dbReference type="EMBL" id="KMY32269.1"/>
    </source>
</evidence>
<dbReference type="PROSITE" id="PS50112">
    <property type="entry name" value="PAS"/>
    <property type="match status" value="2"/>
</dbReference>
<dbReference type="FunFam" id="3.30.70.270:FF:000001">
    <property type="entry name" value="Diguanylate cyclase domain protein"/>
    <property type="match status" value="1"/>
</dbReference>
<feature type="domain" description="PAC" evidence="2">
    <location>
        <begin position="327"/>
        <end position="379"/>
    </location>
</feature>
<dbReference type="Gene3D" id="3.30.70.270">
    <property type="match status" value="1"/>
</dbReference>
<dbReference type="SMART" id="SM00267">
    <property type="entry name" value="GGDEF"/>
    <property type="match status" value="1"/>
</dbReference>
<dbReference type="PANTHER" id="PTHR44757">
    <property type="entry name" value="DIGUANYLATE CYCLASE DGCP"/>
    <property type="match status" value="1"/>
</dbReference>
<reference evidence="5" key="1">
    <citation type="submission" date="2015-07" db="EMBL/GenBank/DDBJ databases">
        <authorList>
            <person name="Liu B."/>
            <person name="Wang J."/>
            <person name="Zhu Y."/>
            <person name="Liu G."/>
            <person name="Chen Q."/>
            <person name="Lan J."/>
            <person name="Che J."/>
            <person name="Ge C."/>
            <person name="Shi H."/>
            <person name="Pan Z."/>
            <person name="Liu X."/>
        </authorList>
    </citation>
    <scope>NUCLEOTIDE SEQUENCE [LARGE SCALE GENOMIC DNA]</scope>
    <source>
        <strain evidence="5">DSM 23493</strain>
    </source>
</reference>
<dbReference type="PANTHER" id="PTHR44757:SF2">
    <property type="entry name" value="BIOFILM ARCHITECTURE MAINTENANCE PROTEIN MBAA"/>
    <property type="match status" value="1"/>
</dbReference>
<proteinExistence type="predicted"/>
<dbReference type="NCBIfam" id="TIGR00229">
    <property type="entry name" value="sensory_box"/>
    <property type="match status" value="2"/>
</dbReference>
<dbReference type="GO" id="GO:0006355">
    <property type="term" value="P:regulation of DNA-templated transcription"/>
    <property type="evidence" value="ECO:0007669"/>
    <property type="project" value="InterPro"/>
</dbReference>
<dbReference type="Pfam" id="PF08448">
    <property type="entry name" value="PAS_4"/>
    <property type="match status" value="1"/>
</dbReference>
<dbReference type="Gene3D" id="3.30.450.20">
    <property type="entry name" value="PAS domain"/>
    <property type="match status" value="3"/>
</dbReference>
<dbReference type="PATRIC" id="fig|582475.4.peg.1347"/>
<dbReference type="InterPro" id="IPR000700">
    <property type="entry name" value="PAS-assoc_C"/>
</dbReference>
<dbReference type="PROSITE" id="PS50887">
    <property type="entry name" value="GGDEF"/>
    <property type="match status" value="1"/>
</dbReference>
<dbReference type="AlphaFoldDB" id="A0A0K9FCG3"/>
<feature type="domain" description="PAS" evidence="1">
    <location>
        <begin position="380"/>
        <end position="425"/>
    </location>
</feature>
<feature type="domain" description="PAS" evidence="1">
    <location>
        <begin position="269"/>
        <end position="324"/>
    </location>
</feature>
<dbReference type="InterPro" id="IPR000160">
    <property type="entry name" value="GGDEF_dom"/>
</dbReference>
<protein>
    <recommendedName>
        <fullName evidence="6">Diguanylate cyclase</fullName>
    </recommendedName>
</protein>
<feature type="domain" description="GGDEF" evidence="3">
    <location>
        <begin position="537"/>
        <end position="675"/>
    </location>
</feature>
<dbReference type="CDD" id="cd01949">
    <property type="entry name" value="GGDEF"/>
    <property type="match status" value="1"/>
</dbReference>
<dbReference type="NCBIfam" id="TIGR00254">
    <property type="entry name" value="GGDEF"/>
    <property type="match status" value="1"/>
</dbReference>
<dbReference type="InterPro" id="IPR013767">
    <property type="entry name" value="PAS_fold"/>
</dbReference>
<dbReference type="Proteomes" id="UP000037326">
    <property type="component" value="Unassembled WGS sequence"/>
</dbReference>
<dbReference type="EMBL" id="LFXJ01000005">
    <property type="protein sequence ID" value="KMY32269.1"/>
    <property type="molecule type" value="Genomic_DNA"/>
</dbReference>
<dbReference type="InterPro" id="IPR043128">
    <property type="entry name" value="Rev_trsase/Diguanyl_cyclase"/>
</dbReference>
<organism evidence="4 5">
    <name type="scientific">Lysinibacillus xylanilyticus</name>
    <dbReference type="NCBI Taxonomy" id="582475"/>
    <lineage>
        <taxon>Bacteria</taxon>
        <taxon>Bacillati</taxon>
        <taxon>Bacillota</taxon>
        <taxon>Bacilli</taxon>
        <taxon>Bacillales</taxon>
        <taxon>Bacillaceae</taxon>
        <taxon>Lysinibacillus</taxon>
    </lineage>
</organism>
<evidence type="ECO:0000313" key="5">
    <source>
        <dbReference type="Proteomes" id="UP000037326"/>
    </source>
</evidence>
<evidence type="ECO:0000259" key="3">
    <source>
        <dbReference type="PROSITE" id="PS50887"/>
    </source>
</evidence>
<dbReference type="InterPro" id="IPR029787">
    <property type="entry name" value="Nucleotide_cyclase"/>
</dbReference>
<accession>A0A0K9FCG3</accession>